<evidence type="ECO:0000313" key="4">
    <source>
        <dbReference type="Ensembl" id="ENSSTUP00000035890.1"/>
    </source>
</evidence>
<dbReference type="PANTHER" id="PTHR45903:SF1">
    <property type="entry name" value="GLUTAMATE-RICH WD REPEAT-CONTAINING PROTEIN 1"/>
    <property type="match status" value="1"/>
</dbReference>
<feature type="signal peptide" evidence="3">
    <location>
        <begin position="1"/>
        <end position="19"/>
    </location>
</feature>
<dbReference type="InterPro" id="IPR051972">
    <property type="entry name" value="Glutamate-rich_WD_repeat"/>
</dbReference>
<name>A0A673YNU8_SALTR</name>
<dbReference type="GO" id="GO:0042254">
    <property type="term" value="P:ribosome biogenesis"/>
    <property type="evidence" value="ECO:0007669"/>
    <property type="project" value="TreeGrafter"/>
</dbReference>
<dbReference type="InParanoid" id="A0A673YNU8"/>
<dbReference type="Gene3D" id="2.130.10.10">
    <property type="entry name" value="YVTN repeat-like/Quinoprotein amine dehydrogenase"/>
    <property type="match status" value="1"/>
</dbReference>
<dbReference type="RefSeq" id="XP_029592567.1">
    <property type="nucleotide sequence ID" value="XM_029736707.1"/>
</dbReference>
<reference evidence="4" key="2">
    <citation type="submission" date="2025-09" db="UniProtKB">
        <authorList>
            <consortium name="Ensembl"/>
        </authorList>
    </citation>
    <scope>IDENTIFICATION</scope>
</reference>
<proteinExistence type="predicted"/>
<feature type="chain" id="PRO_5025361434" evidence="3">
    <location>
        <begin position="20"/>
        <end position="300"/>
    </location>
</feature>
<keyword evidence="5" id="KW-1185">Reference proteome</keyword>
<dbReference type="InterPro" id="IPR015943">
    <property type="entry name" value="WD40/YVTN_repeat-like_dom_sf"/>
</dbReference>
<organism evidence="4 5">
    <name type="scientific">Salmo trutta</name>
    <name type="common">Brown trout</name>
    <dbReference type="NCBI Taxonomy" id="8032"/>
    <lineage>
        <taxon>Eukaryota</taxon>
        <taxon>Metazoa</taxon>
        <taxon>Chordata</taxon>
        <taxon>Craniata</taxon>
        <taxon>Vertebrata</taxon>
        <taxon>Euteleostomi</taxon>
        <taxon>Actinopterygii</taxon>
        <taxon>Neopterygii</taxon>
        <taxon>Teleostei</taxon>
        <taxon>Protacanthopterygii</taxon>
        <taxon>Salmoniformes</taxon>
        <taxon>Salmonidae</taxon>
        <taxon>Salmoninae</taxon>
        <taxon>Salmo</taxon>
    </lineage>
</organism>
<dbReference type="PANTHER" id="PTHR45903">
    <property type="entry name" value="GLUTAMATE-RICH WD REPEAT-CONTAINING PROTEIN 1"/>
    <property type="match status" value="1"/>
</dbReference>
<dbReference type="GeneID" id="115176605"/>
<dbReference type="PROSITE" id="PS50294">
    <property type="entry name" value="WD_REPEATS_REGION"/>
    <property type="match status" value="1"/>
</dbReference>
<dbReference type="PROSITE" id="PS50082">
    <property type="entry name" value="WD_REPEATS_2"/>
    <property type="match status" value="1"/>
</dbReference>
<dbReference type="GO" id="GO:0005730">
    <property type="term" value="C:nucleolus"/>
    <property type="evidence" value="ECO:0007669"/>
    <property type="project" value="TreeGrafter"/>
</dbReference>
<feature type="region of interest" description="Disordered" evidence="2">
    <location>
        <begin position="192"/>
        <end position="216"/>
    </location>
</feature>
<evidence type="ECO:0000313" key="5">
    <source>
        <dbReference type="Proteomes" id="UP000472277"/>
    </source>
</evidence>
<protein>
    <submittedName>
        <fullName evidence="4">Zgc:174888</fullName>
    </submittedName>
</protein>
<dbReference type="OMA" id="VHIQHRE"/>
<evidence type="ECO:0000256" key="2">
    <source>
        <dbReference type="SAM" id="MobiDB-lite"/>
    </source>
</evidence>
<evidence type="ECO:0000256" key="3">
    <source>
        <dbReference type="SAM" id="SignalP"/>
    </source>
</evidence>
<dbReference type="InterPro" id="IPR001680">
    <property type="entry name" value="WD40_rpt"/>
</dbReference>
<sequence>MSRSVLLLLSILTLQGSGCDDFLREVVKNLQTTINSDHAGFRKVFPKDYWISHHYNVNLLCGTDPCCVFRAATVLSDSWLQLRSQLWPEHHSFEFISNLIQALDDRGMTRGRFEDPDPSVLPSVSSSPEKLLNFTSSVFSKWLELGCSTPVDTCPFPTLASPAVEEERSALESKKVRLLTTRAVHIQHRENEGETGMRLHTPPPTNRSPTSKGRLLSKSGRPVANFKQHSAPVTSVEWNPVDSSVFAASGADDVVSQWDLSVESCDVGARAERTCRPSCCSCTRVRQRSRKSTGTRRYPG</sequence>
<feature type="repeat" description="WD" evidence="1">
    <location>
        <begin position="226"/>
        <end position="261"/>
    </location>
</feature>
<dbReference type="AlphaFoldDB" id="A0A673YNU8"/>
<dbReference type="SMART" id="SM00320">
    <property type="entry name" value="WD40"/>
    <property type="match status" value="1"/>
</dbReference>
<keyword evidence="1" id="KW-0853">WD repeat</keyword>
<dbReference type="KEGG" id="stru:115176605"/>
<dbReference type="SUPFAM" id="SSF50978">
    <property type="entry name" value="WD40 repeat-like"/>
    <property type="match status" value="1"/>
</dbReference>
<reference evidence="4" key="1">
    <citation type="submission" date="2025-08" db="UniProtKB">
        <authorList>
            <consortium name="Ensembl"/>
        </authorList>
    </citation>
    <scope>IDENTIFICATION</scope>
</reference>
<gene>
    <name evidence="4" type="primary">LOC115176605</name>
</gene>
<dbReference type="OrthoDB" id="8783239at2759"/>
<accession>A0A673YNU8</accession>
<dbReference type="Proteomes" id="UP000472277">
    <property type="component" value="Chromosome 37"/>
</dbReference>
<dbReference type="Ensembl" id="ENSSTUT00000037515.1">
    <property type="protein sequence ID" value="ENSSTUP00000035890.1"/>
    <property type="gene ID" value="ENSSTUG00000015325.1"/>
</dbReference>
<keyword evidence="3" id="KW-0732">Signal</keyword>
<evidence type="ECO:0000256" key="1">
    <source>
        <dbReference type="PROSITE-ProRule" id="PRU00221"/>
    </source>
</evidence>
<dbReference type="InterPro" id="IPR036322">
    <property type="entry name" value="WD40_repeat_dom_sf"/>
</dbReference>
<dbReference type="GeneTree" id="ENSGT01030000235056"/>